<gene>
    <name evidence="1" type="ORF">MRB53_007786</name>
</gene>
<evidence type="ECO:0000313" key="1">
    <source>
        <dbReference type="EMBL" id="KAJ8646038.1"/>
    </source>
</evidence>
<protein>
    <submittedName>
        <fullName evidence="1">Uncharacterized protein</fullName>
    </submittedName>
</protein>
<accession>A0ACC2MKL7</accession>
<reference evidence="1 2" key="1">
    <citation type="journal article" date="2022" name="Hortic Res">
        <title>A haplotype resolved chromosomal level avocado genome allows analysis of novel avocado genes.</title>
        <authorList>
            <person name="Nath O."/>
            <person name="Fletcher S.J."/>
            <person name="Hayward A."/>
            <person name="Shaw L.M."/>
            <person name="Masouleh A.K."/>
            <person name="Furtado A."/>
            <person name="Henry R.J."/>
            <person name="Mitter N."/>
        </authorList>
    </citation>
    <scope>NUCLEOTIDE SEQUENCE [LARGE SCALE GENOMIC DNA]</scope>
    <source>
        <strain evidence="2">cv. Hass</strain>
    </source>
</reference>
<dbReference type="EMBL" id="CM056810">
    <property type="protein sequence ID" value="KAJ8646038.1"/>
    <property type="molecule type" value="Genomic_DNA"/>
</dbReference>
<comment type="caution">
    <text evidence="1">The sequence shown here is derived from an EMBL/GenBank/DDBJ whole genome shotgun (WGS) entry which is preliminary data.</text>
</comment>
<organism evidence="1 2">
    <name type="scientific">Persea americana</name>
    <name type="common">Avocado</name>
    <dbReference type="NCBI Taxonomy" id="3435"/>
    <lineage>
        <taxon>Eukaryota</taxon>
        <taxon>Viridiplantae</taxon>
        <taxon>Streptophyta</taxon>
        <taxon>Embryophyta</taxon>
        <taxon>Tracheophyta</taxon>
        <taxon>Spermatophyta</taxon>
        <taxon>Magnoliopsida</taxon>
        <taxon>Magnoliidae</taxon>
        <taxon>Laurales</taxon>
        <taxon>Lauraceae</taxon>
        <taxon>Persea</taxon>
    </lineage>
</organism>
<proteinExistence type="predicted"/>
<keyword evidence="2" id="KW-1185">Reference proteome</keyword>
<name>A0ACC2MKL7_PERAE</name>
<dbReference type="Proteomes" id="UP001234297">
    <property type="component" value="Chromosome 2"/>
</dbReference>
<sequence>MELSLDNESAPTSDSLGPLFLPNDGPQTPSNSLVHADDGQHMDPTLTTNGSAAEKFNIWNSDGLPGSITINLPIIEEEFNSQGQDAGNISTQVESIAAHNNNNSSQQLDSHHPANMQPLDPKKTMHDAHISHGPPDPHNQTSLGQVESTRHAQDVPDPEILHPLDQVGERHAQGPPGSLQLQQPLGAKEKTHASHGPSGLPKIRHSMITR</sequence>
<evidence type="ECO:0000313" key="2">
    <source>
        <dbReference type="Proteomes" id="UP001234297"/>
    </source>
</evidence>